<evidence type="ECO:0000256" key="11">
    <source>
        <dbReference type="SAM" id="MobiDB-lite"/>
    </source>
</evidence>
<keyword evidence="3" id="KW-1003">Cell membrane</keyword>
<dbReference type="PROSITE" id="PS50262">
    <property type="entry name" value="G_PROTEIN_RECEP_F1_2"/>
    <property type="match status" value="1"/>
</dbReference>
<evidence type="ECO:0000313" key="14">
    <source>
        <dbReference type="EMBL" id="CAB3369305.1"/>
    </source>
</evidence>
<keyword evidence="15" id="KW-1185">Reference proteome</keyword>
<keyword evidence="8 10" id="KW-0675">Receptor</keyword>
<feature type="transmembrane region" description="Helical" evidence="12">
    <location>
        <begin position="28"/>
        <end position="57"/>
    </location>
</feature>
<dbReference type="EMBL" id="CADEPI010000044">
    <property type="protein sequence ID" value="CAB3369305.1"/>
    <property type="molecule type" value="Genomic_DNA"/>
</dbReference>
<sequence>MSGSEAGVTNLSSAAGPLDRAAISNGEIMMAIIRAAVISFLAVLGSAINLLALLIFLRRPALRSPSNRFVVSLVVGNLLTAAVLVPSTLLARHREPWLRRSLAASAVFGVAGSVLSVVCIALDRHSAVLSPLHYSSPGTKQRARVLLGVAWGLALLQATLPLTIGAEPPSLIFPQSHTPFRIAYASTMAGLGLVVPLLVLCVIYTRMFGAAQRNSERTRRHSVTDVVALTRQGSVFSREEGRAVKTAAIVVTSFMFCWTPYFAGLLAGPWAPAPLALVALSAALSNGVVTPFVYVFRSEAARREALSILCWWKPRVPPDKSFSTAKPATTMRIRPPPLGYFDTSTEQESMSVHSYNTDCITNDAIKSPLHKEVGLPKPASLELRTAGPPSVGNGRRRENVTLRLMPRVNGGRRCQSCVRQNSDSSCGSGQALLARDSSVDSANNTPQRRKRPASSVETSLSSSGMGRSLDSSEQEDGDVRPSRPKLQRLPAVEDED</sequence>
<dbReference type="AlphaFoldDB" id="A0A8S1CNB8"/>
<dbReference type="InterPro" id="IPR017452">
    <property type="entry name" value="GPCR_Rhodpsn_7TM"/>
</dbReference>
<keyword evidence="5 12" id="KW-1133">Transmembrane helix</keyword>
<dbReference type="Proteomes" id="UP000494165">
    <property type="component" value="Unassembled WGS sequence"/>
</dbReference>
<protein>
    <recommendedName>
        <fullName evidence="13">G-protein coupled receptors family 1 profile domain-containing protein</fullName>
    </recommendedName>
</protein>
<feature type="transmembrane region" description="Helical" evidence="12">
    <location>
        <begin position="143"/>
        <end position="162"/>
    </location>
</feature>
<name>A0A8S1CNB8_9INSE</name>
<dbReference type="PANTHER" id="PTHR22752">
    <property type="entry name" value="G PROTEIN-COUPLED RECEPTOR"/>
    <property type="match status" value="1"/>
</dbReference>
<comment type="similarity">
    <text evidence="2 10">Belongs to the G-protein coupled receptor 1 family.</text>
</comment>
<dbReference type="GO" id="GO:0005886">
    <property type="term" value="C:plasma membrane"/>
    <property type="evidence" value="ECO:0007669"/>
    <property type="project" value="UniProtKB-SubCell"/>
</dbReference>
<evidence type="ECO:0000256" key="3">
    <source>
        <dbReference type="ARBA" id="ARBA00022475"/>
    </source>
</evidence>
<evidence type="ECO:0000259" key="13">
    <source>
        <dbReference type="PROSITE" id="PS50262"/>
    </source>
</evidence>
<feature type="domain" description="G-protein coupled receptors family 1 profile" evidence="13">
    <location>
        <begin position="48"/>
        <end position="294"/>
    </location>
</feature>
<dbReference type="PRINTS" id="PR00237">
    <property type="entry name" value="GPCRRHODOPSN"/>
</dbReference>
<keyword evidence="6 10" id="KW-0297">G-protein coupled receptor</keyword>
<comment type="caution">
    <text evidence="14">The sequence shown here is derived from an EMBL/GenBank/DDBJ whole genome shotgun (WGS) entry which is preliminary data.</text>
</comment>
<evidence type="ECO:0000256" key="1">
    <source>
        <dbReference type="ARBA" id="ARBA00004651"/>
    </source>
</evidence>
<dbReference type="OrthoDB" id="5980076at2759"/>
<evidence type="ECO:0000256" key="8">
    <source>
        <dbReference type="ARBA" id="ARBA00023170"/>
    </source>
</evidence>
<dbReference type="SUPFAM" id="SSF81321">
    <property type="entry name" value="Family A G protein-coupled receptor-like"/>
    <property type="match status" value="1"/>
</dbReference>
<evidence type="ECO:0000256" key="7">
    <source>
        <dbReference type="ARBA" id="ARBA00023136"/>
    </source>
</evidence>
<feature type="region of interest" description="Disordered" evidence="11">
    <location>
        <begin position="377"/>
        <end position="399"/>
    </location>
</feature>
<comment type="subcellular location">
    <subcellularLocation>
        <location evidence="1">Cell membrane</location>
        <topology evidence="1">Multi-pass membrane protein</topology>
    </subcellularLocation>
</comment>
<evidence type="ECO:0000256" key="6">
    <source>
        <dbReference type="ARBA" id="ARBA00023040"/>
    </source>
</evidence>
<dbReference type="Gene3D" id="1.20.1070.10">
    <property type="entry name" value="Rhodopsin 7-helix transmembrane proteins"/>
    <property type="match status" value="1"/>
</dbReference>
<feature type="compositionally biased region" description="Low complexity" evidence="11">
    <location>
        <begin position="459"/>
        <end position="471"/>
    </location>
</feature>
<feature type="transmembrane region" description="Helical" evidence="12">
    <location>
        <begin position="182"/>
        <end position="204"/>
    </location>
</feature>
<dbReference type="InterPro" id="IPR000276">
    <property type="entry name" value="GPCR_Rhodpsn"/>
</dbReference>
<gene>
    <name evidence="14" type="ORF">CLODIP_2_CD05699</name>
</gene>
<evidence type="ECO:0000256" key="12">
    <source>
        <dbReference type="SAM" id="Phobius"/>
    </source>
</evidence>
<keyword evidence="4 10" id="KW-0812">Transmembrane</keyword>
<keyword evidence="9 10" id="KW-0807">Transducer</keyword>
<proteinExistence type="inferred from homology"/>
<accession>A0A8S1CNB8</accession>
<dbReference type="PROSITE" id="PS00237">
    <property type="entry name" value="G_PROTEIN_RECEP_F1_1"/>
    <property type="match status" value="1"/>
</dbReference>
<evidence type="ECO:0000313" key="15">
    <source>
        <dbReference type="Proteomes" id="UP000494165"/>
    </source>
</evidence>
<feature type="transmembrane region" description="Helical" evidence="12">
    <location>
        <begin position="69"/>
        <end position="90"/>
    </location>
</feature>
<feature type="transmembrane region" description="Helical" evidence="12">
    <location>
        <begin position="247"/>
        <end position="267"/>
    </location>
</feature>
<feature type="compositionally biased region" description="Polar residues" evidence="11">
    <location>
        <begin position="417"/>
        <end position="428"/>
    </location>
</feature>
<evidence type="ECO:0000256" key="5">
    <source>
        <dbReference type="ARBA" id="ARBA00022989"/>
    </source>
</evidence>
<evidence type="ECO:0000256" key="2">
    <source>
        <dbReference type="ARBA" id="ARBA00010663"/>
    </source>
</evidence>
<feature type="transmembrane region" description="Helical" evidence="12">
    <location>
        <begin position="102"/>
        <end position="122"/>
    </location>
</feature>
<evidence type="ECO:0000256" key="4">
    <source>
        <dbReference type="ARBA" id="ARBA00022692"/>
    </source>
</evidence>
<dbReference type="Pfam" id="PF00001">
    <property type="entry name" value="7tm_1"/>
    <property type="match status" value="1"/>
</dbReference>
<evidence type="ECO:0000256" key="10">
    <source>
        <dbReference type="RuleBase" id="RU000688"/>
    </source>
</evidence>
<organism evidence="14 15">
    <name type="scientific">Cloeon dipterum</name>
    <dbReference type="NCBI Taxonomy" id="197152"/>
    <lineage>
        <taxon>Eukaryota</taxon>
        <taxon>Metazoa</taxon>
        <taxon>Ecdysozoa</taxon>
        <taxon>Arthropoda</taxon>
        <taxon>Hexapoda</taxon>
        <taxon>Insecta</taxon>
        <taxon>Pterygota</taxon>
        <taxon>Palaeoptera</taxon>
        <taxon>Ephemeroptera</taxon>
        <taxon>Pisciforma</taxon>
        <taxon>Baetidae</taxon>
        <taxon>Cloeon</taxon>
    </lineage>
</organism>
<dbReference type="GO" id="GO:0004930">
    <property type="term" value="F:G protein-coupled receptor activity"/>
    <property type="evidence" value="ECO:0007669"/>
    <property type="project" value="UniProtKB-KW"/>
</dbReference>
<feature type="transmembrane region" description="Helical" evidence="12">
    <location>
        <begin position="273"/>
        <end position="296"/>
    </location>
</feature>
<reference evidence="14 15" key="1">
    <citation type="submission" date="2020-04" db="EMBL/GenBank/DDBJ databases">
        <authorList>
            <person name="Alioto T."/>
            <person name="Alioto T."/>
            <person name="Gomez Garrido J."/>
        </authorList>
    </citation>
    <scope>NUCLEOTIDE SEQUENCE [LARGE SCALE GENOMIC DNA]</scope>
</reference>
<feature type="region of interest" description="Disordered" evidence="11">
    <location>
        <begin position="417"/>
        <end position="496"/>
    </location>
</feature>
<evidence type="ECO:0000256" key="9">
    <source>
        <dbReference type="ARBA" id="ARBA00023224"/>
    </source>
</evidence>
<keyword evidence="7 12" id="KW-0472">Membrane</keyword>
<dbReference type="CDD" id="cd00637">
    <property type="entry name" value="7tm_classA_rhodopsin-like"/>
    <property type="match status" value="1"/>
</dbReference>